<comment type="caution">
    <text evidence="1">The sequence shown here is derived from an EMBL/GenBank/DDBJ whole genome shotgun (WGS) entry which is preliminary data.</text>
</comment>
<dbReference type="Proteomes" id="UP000663891">
    <property type="component" value="Unassembled WGS sequence"/>
</dbReference>
<dbReference type="AlphaFoldDB" id="A0A815W1H7"/>
<organism evidence="1 2">
    <name type="scientific">Adineta steineri</name>
    <dbReference type="NCBI Taxonomy" id="433720"/>
    <lineage>
        <taxon>Eukaryota</taxon>
        <taxon>Metazoa</taxon>
        <taxon>Spiralia</taxon>
        <taxon>Gnathifera</taxon>
        <taxon>Rotifera</taxon>
        <taxon>Eurotatoria</taxon>
        <taxon>Bdelloidea</taxon>
        <taxon>Adinetida</taxon>
        <taxon>Adinetidae</taxon>
        <taxon>Adineta</taxon>
    </lineage>
</organism>
<evidence type="ECO:0000313" key="2">
    <source>
        <dbReference type="Proteomes" id="UP000663891"/>
    </source>
</evidence>
<feature type="non-terminal residue" evidence="1">
    <location>
        <position position="1"/>
    </location>
</feature>
<reference evidence="1" key="1">
    <citation type="submission" date="2021-02" db="EMBL/GenBank/DDBJ databases">
        <authorList>
            <person name="Nowell W R."/>
        </authorList>
    </citation>
    <scope>NUCLEOTIDE SEQUENCE</scope>
</reference>
<evidence type="ECO:0000313" key="1">
    <source>
        <dbReference type="EMBL" id="CAF1542175.1"/>
    </source>
</evidence>
<protein>
    <submittedName>
        <fullName evidence="1">Uncharacterized protein</fullName>
    </submittedName>
</protein>
<name>A0A815W1H7_9BILA</name>
<proteinExistence type="predicted"/>
<sequence length="64" mass="7223">EFNVSTDVRCRDLNDGRNITLADNSSIETGIDLVCFGGIRILLIRRAGYLFSFELISNFNVVRL</sequence>
<dbReference type="EMBL" id="CAJNON010007557">
    <property type="protein sequence ID" value="CAF1542175.1"/>
    <property type="molecule type" value="Genomic_DNA"/>
</dbReference>
<accession>A0A815W1H7</accession>
<gene>
    <name evidence="1" type="ORF">VCS650_LOCUS44048</name>
</gene>